<evidence type="ECO:0000256" key="3">
    <source>
        <dbReference type="ARBA" id="ARBA00022448"/>
    </source>
</evidence>
<evidence type="ECO:0000256" key="5">
    <source>
        <dbReference type="ARBA" id="ARBA00022792"/>
    </source>
</evidence>
<dbReference type="GO" id="GO:0005743">
    <property type="term" value="C:mitochondrial inner membrane"/>
    <property type="evidence" value="ECO:0007669"/>
    <property type="project" value="UniProtKB-SubCell"/>
</dbReference>
<keyword evidence="8" id="KW-0472">Membrane</keyword>
<evidence type="ECO:0000256" key="1">
    <source>
        <dbReference type="ARBA" id="ARBA00004137"/>
    </source>
</evidence>
<dbReference type="FunFam" id="1.10.287.20:FF:000001">
    <property type="entry name" value="Cytochrome b-c1 complex subunit 6"/>
    <property type="match status" value="1"/>
</dbReference>
<sequence>MSARYNGAFIVDMPDPAEDPSPGIEKECHSSCLSIYAAYEACAKRIEDKPDGHCTGQYLDYWGCVDKCAAGKKFALTQGK</sequence>
<keyword evidence="12" id="KW-1185">Reference proteome</keyword>
<evidence type="ECO:0000256" key="7">
    <source>
        <dbReference type="ARBA" id="ARBA00023128"/>
    </source>
</evidence>
<evidence type="ECO:0000256" key="9">
    <source>
        <dbReference type="ARBA" id="ARBA00023157"/>
    </source>
</evidence>
<comment type="subcellular location">
    <subcellularLocation>
        <location evidence="1">Mitochondrion inner membrane</location>
        <topology evidence="1">Peripheral membrane protein</topology>
        <orientation evidence="1">Intermembrane side</orientation>
    </subcellularLocation>
</comment>
<evidence type="ECO:0000313" key="12">
    <source>
        <dbReference type="Proteomes" id="UP000751190"/>
    </source>
</evidence>
<proteinExistence type="inferred from homology"/>
<dbReference type="OMA" id="ACDGQYF"/>
<dbReference type="Pfam" id="PF02320">
    <property type="entry name" value="UCR_hinge"/>
    <property type="match status" value="1"/>
</dbReference>
<dbReference type="Proteomes" id="UP000751190">
    <property type="component" value="Unassembled WGS sequence"/>
</dbReference>
<dbReference type="InterPro" id="IPR003422">
    <property type="entry name" value="Cyt_b-c1_6"/>
</dbReference>
<evidence type="ECO:0000256" key="4">
    <source>
        <dbReference type="ARBA" id="ARBA00022660"/>
    </source>
</evidence>
<keyword evidence="7" id="KW-0496">Mitochondrion</keyword>
<evidence type="ECO:0000313" key="11">
    <source>
        <dbReference type="EMBL" id="KAG8463314.1"/>
    </source>
</evidence>
<dbReference type="Gene3D" id="1.10.287.20">
    <property type="entry name" value="Ubiquinol-cytochrome C reductase hinge domain"/>
    <property type="match status" value="1"/>
</dbReference>
<organism evidence="11 12">
    <name type="scientific">Diacronema lutheri</name>
    <name type="common">Unicellular marine alga</name>
    <name type="synonym">Monochrysis lutheri</name>
    <dbReference type="NCBI Taxonomy" id="2081491"/>
    <lineage>
        <taxon>Eukaryota</taxon>
        <taxon>Haptista</taxon>
        <taxon>Haptophyta</taxon>
        <taxon>Pavlovophyceae</taxon>
        <taxon>Pavlovales</taxon>
        <taxon>Pavlovaceae</taxon>
        <taxon>Diacronema</taxon>
    </lineage>
</organism>
<keyword evidence="9" id="KW-1015">Disulfide bond</keyword>
<protein>
    <recommendedName>
        <fullName evidence="10">Ubiquinol-cytochrome C reductase hinge domain-containing protein</fullName>
    </recommendedName>
</protein>
<name>A0A8J6C835_DIALT</name>
<dbReference type="EMBL" id="JAGTXO010000016">
    <property type="protein sequence ID" value="KAG8463314.1"/>
    <property type="molecule type" value="Genomic_DNA"/>
</dbReference>
<comment type="caution">
    <text evidence="11">The sequence shown here is derived from an EMBL/GenBank/DDBJ whole genome shotgun (WGS) entry which is preliminary data.</text>
</comment>
<dbReference type="PANTHER" id="PTHR15336:SF0">
    <property type="entry name" value="CYTOCHROME B-C1 COMPLEX SUBUNIT 6, MITOCHONDRIAL"/>
    <property type="match status" value="1"/>
</dbReference>
<reference evidence="11" key="1">
    <citation type="submission" date="2021-05" db="EMBL/GenBank/DDBJ databases">
        <title>The genome of the haptophyte Pavlova lutheri (Diacronema luteri, Pavlovales) - a model for lipid biosynthesis in eukaryotic algae.</title>
        <authorList>
            <person name="Hulatt C.J."/>
            <person name="Posewitz M.C."/>
        </authorList>
    </citation>
    <scope>NUCLEOTIDE SEQUENCE</scope>
    <source>
        <strain evidence="11">NIVA-4/92</strain>
    </source>
</reference>
<keyword evidence="6" id="KW-0249">Electron transport</keyword>
<keyword evidence="5" id="KW-0999">Mitochondrion inner membrane</keyword>
<dbReference type="PANTHER" id="PTHR15336">
    <property type="entry name" value="UBIQUINOL-CYTOCHROME C REDUCTASE COMPLEX 7.8 KDA PROTEIN"/>
    <property type="match status" value="1"/>
</dbReference>
<dbReference type="AlphaFoldDB" id="A0A8J6C835"/>
<dbReference type="SUPFAM" id="SSF81531">
    <property type="entry name" value="Non-heme 11 kDa protein of cytochrome bc1 complex (Ubiquinol-cytochrome c reductase)"/>
    <property type="match status" value="1"/>
</dbReference>
<dbReference type="InterPro" id="IPR036811">
    <property type="entry name" value="Ubol_cytC_Rdtase_hinge_dom_sf"/>
</dbReference>
<keyword evidence="4" id="KW-0679">Respiratory chain</keyword>
<evidence type="ECO:0000259" key="10">
    <source>
        <dbReference type="Pfam" id="PF02320"/>
    </source>
</evidence>
<dbReference type="GO" id="GO:0006122">
    <property type="term" value="P:mitochondrial electron transport, ubiquinol to cytochrome c"/>
    <property type="evidence" value="ECO:0007669"/>
    <property type="project" value="InterPro"/>
</dbReference>
<accession>A0A8J6C835</accession>
<evidence type="ECO:0000256" key="8">
    <source>
        <dbReference type="ARBA" id="ARBA00023136"/>
    </source>
</evidence>
<comment type="similarity">
    <text evidence="2">Belongs to the UQCRH/QCR6 family.</text>
</comment>
<evidence type="ECO:0000256" key="2">
    <source>
        <dbReference type="ARBA" id="ARBA00006498"/>
    </source>
</evidence>
<keyword evidence="3" id="KW-0813">Transport</keyword>
<dbReference type="InterPro" id="IPR023184">
    <property type="entry name" value="Ubol_cytC_Rdtase_hinge_dom"/>
</dbReference>
<feature type="domain" description="Ubiquinol-cytochrome C reductase hinge" evidence="10">
    <location>
        <begin position="19"/>
        <end position="75"/>
    </location>
</feature>
<gene>
    <name evidence="11" type="ORF">KFE25_004825</name>
</gene>
<evidence type="ECO:0000256" key="6">
    <source>
        <dbReference type="ARBA" id="ARBA00022982"/>
    </source>
</evidence>
<dbReference type="OrthoDB" id="405848at2759"/>